<dbReference type="Proteomes" id="UP000738325">
    <property type="component" value="Unassembled WGS sequence"/>
</dbReference>
<accession>A0A9P6UM32</accession>
<dbReference type="AlphaFoldDB" id="A0A9P6UM32"/>
<feature type="region of interest" description="Disordered" evidence="1">
    <location>
        <begin position="249"/>
        <end position="289"/>
    </location>
</feature>
<feature type="region of interest" description="Disordered" evidence="1">
    <location>
        <begin position="88"/>
        <end position="152"/>
    </location>
</feature>
<sequence length="311" mass="33909">MSSLCNRMYDEGGLGLLGPQKHGIRSRRLSVRKQQLYRRDDLASSDLLDSKSHLYHHSHQSHYHQHHFNTKHADSLWSMTSTSSSVSSMSLSSSASPLYTHTRPRSMKDMAGNGHSSSASLTSSKQHRRLDASAGNATDEMGSRSRSAGGLVSSLAPHASSLSSSCQQVVVPKWPAPLPPAMQRLNMPGSPLSPFESQGLQTPLNAYDCAYDEEYSFPQRPSRSTTHYFGGARATAVGGGRVGVHTGQEATATGARHDYDHDDDDEPMEEQSSSQSQVSRPMPTSYTFRRRNAIVEGSEDAPKANVFSDLS</sequence>
<evidence type="ECO:0000313" key="3">
    <source>
        <dbReference type="Proteomes" id="UP000738325"/>
    </source>
</evidence>
<feature type="compositionally biased region" description="Polar residues" evidence="1">
    <location>
        <begin position="278"/>
        <end position="287"/>
    </location>
</feature>
<dbReference type="EMBL" id="JAAAIP010000817">
    <property type="protein sequence ID" value="KAG0312394.1"/>
    <property type="molecule type" value="Genomic_DNA"/>
</dbReference>
<feature type="compositionally biased region" description="Polar residues" evidence="1">
    <location>
        <begin position="114"/>
        <end position="124"/>
    </location>
</feature>
<reference evidence="2" key="1">
    <citation type="journal article" date="2020" name="Fungal Divers.">
        <title>Resolving the Mortierellaceae phylogeny through synthesis of multi-gene phylogenetics and phylogenomics.</title>
        <authorList>
            <person name="Vandepol N."/>
            <person name="Liber J."/>
            <person name="Desiro A."/>
            <person name="Na H."/>
            <person name="Kennedy M."/>
            <person name="Barry K."/>
            <person name="Grigoriev I.V."/>
            <person name="Miller A.N."/>
            <person name="O'Donnell K."/>
            <person name="Stajich J.E."/>
            <person name="Bonito G."/>
        </authorList>
    </citation>
    <scope>NUCLEOTIDE SEQUENCE</scope>
    <source>
        <strain evidence="2">REB-010B</strain>
    </source>
</reference>
<evidence type="ECO:0000313" key="2">
    <source>
        <dbReference type="EMBL" id="KAG0312394.1"/>
    </source>
</evidence>
<protein>
    <submittedName>
        <fullName evidence="2">Uncharacterized protein</fullName>
    </submittedName>
</protein>
<proteinExistence type="predicted"/>
<organism evidence="2 3">
    <name type="scientific">Dissophora globulifera</name>
    <dbReference type="NCBI Taxonomy" id="979702"/>
    <lineage>
        <taxon>Eukaryota</taxon>
        <taxon>Fungi</taxon>
        <taxon>Fungi incertae sedis</taxon>
        <taxon>Mucoromycota</taxon>
        <taxon>Mortierellomycotina</taxon>
        <taxon>Mortierellomycetes</taxon>
        <taxon>Mortierellales</taxon>
        <taxon>Mortierellaceae</taxon>
        <taxon>Dissophora</taxon>
    </lineage>
</organism>
<gene>
    <name evidence="2" type="ORF">BGZ99_009538</name>
</gene>
<evidence type="ECO:0000256" key="1">
    <source>
        <dbReference type="SAM" id="MobiDB-lite"/>
    </source>
</evidence>
<comment type="caution">
    <text evidence="2">The sequence shown here is derived from an EMBL/GenBank/DDBJ whole genome shotgun (WGS) entry which is preliminary data.</text>
</comment>
<name>A0A9P6UM32_9FUNG</name>
<keyword evidence="3" id="KW-1185">Reference proteome</keyword>
<dbReference type="OrthoDB" id="2420081at2759"/>